<protein>
    <submittedName>
        <fullName evidence="1">Uncharacterized protein</fullName>
    </submittedName>
</protein>
<name>A0AA41Q0C7_9ACTN</name>
<organism evidence="1 2">
    <name type="scientific">Yinghuangia soli</name>
    <dbReference type="NCBI Taxonomy" id="2908204"/>
    <lineage>
        <taxon>Bacteria</taxon>
        <taxon>Bacillati</taxon>
        <taxon>Actinomycetota</taxon>
        <taxon>Actinomycetes</taxon>
        <taxon>Kitasatosporales</taxon>
        <taxon>Streptomycetaceae</taxon>
        <taxon>Yinghuangia</taxon>
    </lineage>
</organism>
<dbReference type="AlphaFoldDB" id="A0AA41Q0C7"/>
<evidence type="ECO:0000313" key="1">
    <source>
        <dbReference type="EMBL" id="MCF2528986.1"/>
    </source>
</evidence>
<sequence length="92" mass="9500">MPQPDGPISAVTVLAAMVRSTRSSTLWLPNQALTARASRVDELRPGCRAPGTDADAGTGAMGKVVALVSVDTGRTFRSGDELRVGGREFGAS</sequence>
<dbReference type="RefSeq" id="WP_235053352.1">
    <property type="nucleotide sequence ID" value="NZ_JAKFHA010000009.1"/>
</dbReference>
<dbReference type="Proteomes" id="UP001165378">
    <property type="component" value="Unassembled WGS sequence"/>
</dbReference>
<gene>
    <name evidence="1" type="ORF">LZ495_17415</name>
</gene>
<proteinExistence type="predicted"/>
<reference evidence="1" key="1">
    <citation type="submission" date="2022-01" db="EMBL/GenBank/DDBJ databases">
        <title>Genome-Based Taxonomic Classification of the Phylum Actinobacteria.</title>
        <authorList>
            <person name="Gao Y."/>
        </authorList>
    </citation>
    <scope>NUCLEOTIDE SEQUENCE</scope>
    <source>
        <strain evidence="1">KLBMP 8922</strain>
    </source>
</reference>
<dbReference type="EMBL" id="JAKFHA010000009">
    <property type="protein sequence ID" value="MCF2528986.1"/>
    <property type="molecule type" value="Genomic_DNA"/>
</dbReference>
<evidence type="ECO:0000313" key="2">
    <source>
        <dbReference type="Proteomes" id="UP001165378"/>
    </source>
</evidence>
<accession>A0AA41Q0C7</accession>
<comment type="caution">
    <text evidence="1">The sequence shown here is derived from an EMBL/GenBank/DDBJ whole genome shotgun (WGS) entry which is preliminary data.</text>
</comment>
<keyword evidence="2" id="KW-1185">Reference proteome</keyword>